<comment type="caution">
    <text evidence="1">The sequence shown here is derived from an EMBL/GenBank/DDBJ whole genome shotgun (WGS) entry which is preliminary data.</text>
</comment>
<sequence>MTGNLMLAFYLNHDTLSHATDEFEVFKILGLKRFGGGLWPRFRHNVDHACPQPQ</sequence>
<evidence type="ECO:0000313" key="2">
    <source>
        <dbReference type="Proteomes" id="UP000019149"/>
    </source>
</evidence>
<name>W6U706_ECHGR</name>
<dbReference type="EMBL" id="APAU02000097">
    <property type="protein sequence ID" value="EUB57013.1"/>
    <property type="molecule type" value="Genomic_DNA"/>
</dbReference>
<dbReference type="KEGG" id="egl:EGR_08164"/>
<reference evidence="1 2" key="1">
    <citation type="journal article" date="2013" name="Nat. Genet.">
        <title>The genome of the hydatid tapeworm Echinococcus granulosus.</title>
        <authorList>
            <person name="Zheng H."/>
            <person name="Zhang W."/>
            <person name="Zhang L."/>
            <person name="Zhang Z."/>
            <person name="Li J."/>
            <person name="Lu G."/>
            <person name="Zhu Y."/>
            <person name="Wang Y."/>
            <person name="Huang Y."/>
            <person name="Liu J."/>
            <person name="Kang H."/>
            <person name="Chen J."/>
            <person name="Wang L."/>
            <person name="Chen A."/>
            <person name="Yu S."/>
            <person name="Gao Z."/>
            <person name="Jin L."/>
            <person name="Gu W."/>
            <person name="Wang Z."/>
            <person name="Zhao L."/>
            <person name="Shi B."/>
            <person name="Wen H."/>
            <person name="Lin R."/>
            <person name="Jones M.K."/>
            <person name="Brejova B."/>
            <person name="Vinar T."/>
            <person name="Zhao G."/>
            <person name="McManus D.P."/>
            <person name="Chen Z."/>
            <person name="Zhou Y."/>
            <person name="Wang S."/>
        </authorList>
    </citation>
    <scope>NUCLEOTIDE SEQUENCE [LARGE SCALE GENOMIC DNA]</scope>
</reference>
<organism evidence="1 2">
    <name type="scientific">Echinococcus granulosus</name>
    <name type="common">Hydatid tapeworm</name>
    <dbReference type="NCBI Taxonomy" id="6210"/>
    <lineage>
        <taxon>Eukaryota</taxon>
        <taxon>Metazoa</taxon>
        <taxon>Spiralia</taxon>
        <taxon>Lophotrochozoa</taxon>
        <taxon>Platyhelminthes</taxon>
        <taxon>Cestoda</taxon>
        <taxon>Eucestoda</taxon>
        <taxon>Cyclophyllidea</taxon>
        <taxon>Taeniidae</taxon>
        <taxon>Echinococcus</taxon>
        <taxon>Echinococcus granulosus group</taxon>
    </lineage>
</organism>
<dbReference type="Proteomes" id="UP000019149">
    <property type="component" value="Unassembled WGS sequence"/>
</dbReference>
<dbReference type="RefSeq" id="XP_024348209.1">
    <property type="nucleotide sequence ID" value="XM_024497413.1"/>
</dbReference>
<dbReference type="AlphaFoldDB" id="W6U706"/>
<protein>
    <submittedName>
        <fullName evidence="1">Uncharacterized protein</fullName>
    </submittedName>
</protein>
<keyword evidence="2" id="KW-1185">Reference proteome</keyword>
<dbReference type="CTD" id="36343879"/>
<gene>
    <name evidence="1" type="ORF">EGR_08164</name>
</gene>
<dbReference type="GeneID" id="36343879"/>
<accession>W6U706</accession>
<evidence type="ECO:0000313" key="1">
    <source>
        <dbReference type="EMBL" id="EUB57013.1"/>
    </source>
</evidence>
<proteinExistence type="predicted"/>